<reference evidence="2 3" key="1">
    <citation type="submission" date="2021-01" db="EMBL/GenBank/DDBJ databases">
        <title>FDA dAtabase for Regulatory Grade micrObial Sequences (FDA-ARGOS): Supporting development and validation of Infectious Disease Dx tests.</title>
        <authorList>
            <person name="Sproer C."/>
            <person name="Gronow S."/>
            <person name="Severitt S."/>
            <person name="Schroder I."/>
            <person name="Tallon L."/>
            <person name="Sadzewicz L."/>
            <person name="Zhao X."/>
            <person name="Boylan J."/>
            <person name="Ott S."/>
            <person name="Bowen H."/>
            <person name="Vavikolanu K."/>
            <person name="Mehta A."/>
            <person name="Aluvathingal J."/>
            <person name="Nadendla S."/>
            <person name="Lowell S."/>
            <person name="Myers T."/>
            <person name="Yan Y."/>
            <person name="Sichtig H."/>
        </authorList>
    </citation>
    <scope>NUCLEOTIDE SEQUENCE [LARGE SCALE GENOMIC DNA]</scope>
    <source>
        <strain evidence="2 3">FDAARGOS_1131</strain>
    </source>
</reference>
<evidence type="ECO:0000313" key="3">
    <source>
        <dbReference type="Proteomes" id="UP000596202"/>
    </source>
</evidence>
<dbReference type="GeneID" id="93526425"/>
<accession>A0A9Q7E8G6</accession>
<sequence>MNKVFDKILSYEGSNNGKRYLVSPRTVSEFFTEGNYILKIPDYQRPYSWTEKNIKDLLEDISRLSKKEDSSWFLGPIFTVRRSSETKYSELLDGQQRITTIQIILREATLLRFHWSDFDFASHSEIKRNLDTIKEICNRCLVKLDGLTSKPVFETEPDMKVHFTNYIVNFQNIDTFAELESTRLKFGEETRKAQEQGSVTAKTILSSIETIKAYLEYNFVKNDQKTSANIESFIKFIESLVTKCWLIEIPLQSHDDSIQIFESLNNRGKKLTLVDKLRFKSIIKSSIDTIDQVRLKWKSIYAGISFLIENSYVKSEDDFYKVFFNSVNGDNFTREDDFITLFTTKYLQNDISILSFLEETLKIIDFHKILHYSLNEGNEFINSFDKKEQDKVKALFQLLKSTLDVSDNSRLLLFSVIRTNHQLLEEKYIIIQSIWSIIRIVFHTEIYKNKKSNIIRGEYMELVKDFTQQNKNIFLQKNPLTFSRSIIDLIKTKNNNEAKLVLALYTYLYDFKALCSHSPKQYAKWQLDHLFPSKWLQYWSQHMYKKNDIILYINELQQNKQVYLAHINWEQIKIDINSLDSAFELDESKQTQTEDTLIEFIGNKWLLHSGSNIKTSNKEFSFKKEEYLDQKWIKIPSNSNALGIDKYDEFTYKEIVLRSLQLANSIIEKVNNTWDDI</sequence>
<evidence type="ECO:0000313" key="2">
    <source>
        <dbReference type="EMBL" id="QQU00586.1"/>
    </source>
</evidence>
<dbReference type="Pfam" id="PF03235">
    <property type="entry name" value="GmrSD_N"/>
    <property type="match status" value="1"/>
</dbReference>
<dbReference type="Proteomes" id="UP000596202">
    <property type="component" value="Chromosome"/>
</dbReference>
<dbReference type="AlphaFoldDB" id="A0A9Q7E8G6"/>
<dbReference type="RefSeq" id="WP_002990161.1">
    <property type="nucleotide sequence ID" value="NZ_CP068108.1"/>
</dbReference>
<dbReference type="InterPro" id="IPR004919">
    <property type="entry name" value="GmrSD_N"/>
</dbReference>
<dbReference type="PANTHER" id="PTHR35149:SF1">
    <property type="entry name" value="DUF5655 DOMAIN-CONTAINING PROTEIN"/>
    <property type="match status" value="1"/>
</dbReference>
<gene>
    <name evidence="2" type="ORF">I6I88_02105</name>
</gene>
<dbReference type="OrthoDB" id="9798761at2"/>
<organism evidence="2 3">
    <name type="scientific">Myroides odoratus</name>
    <name type="common">Flavobacterium odoratum</name>
    <dbReference type="NCBI Taxonomy" id="256"/>
    <lineage>
        <taxon>Bacteria</taxon>
        <taxon>Pseudomonadati</taxon>
        <taxon>Bacteroidota</taxon>
        <taxon>Flavobacteriia</taxon>
        <taxon>Flavobacteriales</taxon>
        <taxon>Flavobacteriaceae</taxon>
        <taxon>Myroides</taxon>
    </lineage>
</organism>
<dbReference type="EMBL" id="CP068108">
    <property type="protein sequence ID" value="QQU00586.1"/>
    <property type="molecule type" value="Genomic_DNA"/>
</dbReference>
<dbReference type="PANTHER" id="PTHR35149">
    <property type="entry name" value="SLL5132 PROTEIN"/>
    <property type="match status" value="1"/>
</dbReference>
<evidence type="ECO:0000259" key="1">
    <source>
        <dbReference type="Pfam" id="PF03235"/>
    </source>
</evidence>
<name>A0A9Q7E8G6_MYROD</name>
<proteinExistence type="predicted"/>
<feature type="domain" description="GmrSD restriction endonucleases N-terminal" evidence="1">
    <location>
        <begin position="28"/>
        <end position="278"/>
    </location>
</feature>
<protein>
    <submittedName>
        <fullName evidence="2">DUF262 domain-containing protein</fullName>
    </submittedName>
</protein>